<evidence type="ECO:0000313" key="1">
    <source>
        <dbReference type="EMBL" id="KAJ8008865.1"/>
    </source>
</evidence>
<comment type="caution">
    <text evidence="1">The sequence shown here is derived from an EMBL/GenBank/DDBJ whole genome shotgun (WGS) entry which is preliminary data.</text>
</comment>
<accession>A0ACC2GZA1</accession>
<dbReference type="Proteomes" id="UP001157502">
    <property type="component" value="Chromosome 7"/>
</dbReference>
<proteinExistence type="predicted"/>
<name>A0ACC2GZA1_DALPE</name>
<protein>
    <submittedName>
        <fullName evidence="1">Uncharacterized protein</fullName>
    </submittedName>
</protein>
<organism evidence="1 2">
    <name type="scientific">Dallia pectoralis</name>
    <name type="common">Alaska blackfish</name>
    <dbReference type="NCBI Taxonomy" id="75939"/>
    <lineage>
        <taxon>Eukaryota</taxon>
        <taxon>Metazoa</taxon>
        <taxon>Chordata</taxon>
        <taxon>Craniata</taxon>
        <taxon>Vertebrata</taxon>
        <taxon>Euteleostomi</taxon>
        <taxon>Actinopterygii</taxon>
        <taxon>Neopterygii</taxon>
        <taxon>Teleostei</taxon>
        <taxon>Protacanthopterygii</taxon>
        <taxon>Esociformes</taxon>
        <taxon>Umbridae</taxon>
        <taxon>Dallia</taxon>
    </lineage>
</organism>
<sequence>MASVLHLNALHSCHFVPVVLTASYNAFAMVSSSFVTKSFQGEVTVDSRCRNDRSQPDMGSCPLLPECMLSTAAHSELISCFRPLMWNQQLDHRTDVSIRDRRKQQSVSGTESFRANR</sequence>
<gene>
    <name evidence="1" type="ORF">DPEC_G00082880</name>
</gene>
<evidence type="ECO:0000313" key="2">
    <source>
        <dbReference type="Proteomes" id="UP001157502"/>
    </source>
</evidence>
<keyword evidence="2" id="KW-1185">Reference proteome</keyword>
<reference evidence="1" key="1">
    <citation type="submission" date="2021-05" db="EMBL/GenBank/DDBJ databases">
        <authorList>
            <person name="Pan Q."/>
            <person name="Jouanno E."/>
            <person name="Zahm M."/>
            <person name="Klopp C."/>
            <person name="Cabau C."/>
            <person name="Louis A."/>
            <person name="Berthelot C."/>
            <person name="Parey E."/>
            <person name="Roest Crollius H."/>
            <person name="Montfort J."/>
            <person name="Robinson-Rechavi M."/>
            <person name="Bouchez O."/>
            <person name="Lampietro C."/>
            <person name="Lopez Roques C."/>
            <person name="Donnadieu C."/>
            <person name="Postlethwait J."/>
            <person name="Bobe J."/>
            <person name="Dillon D."/>
            <person name="Chandos A."/>
            <person name="von Hippel F."/>
            <person name="Guiguen Y."/>
        </authorList>
    </citation>
    <scope>NUCLEOTIDE SEQUENCE</scope>
    <source>
        <strain evidence="1">YG-Jan2019</strain>
    </source>
</reference>
<dbReference type="EMBL" id="CM055734">
    <property type="protein sequence ID" value="KAJ8008865.1"/>
    <property type="molecule type" value="Genomic_DNA"/>
</dbReference>